<proteinExistence type="predicted"/>
<organism evidence="2 3">
    <name type="scientific">Candidatus Aphodenecus pullistercoris</name>
    <dbReference type="NCBI Taxonomy" id="2840669"/>
    <lineage>
        <taxon>Bacteria</taxon>
        <taxon>Pseudomonadati</taxon>
        <taxon>Spirochaetota</taxon>
        <taxon>Spirochaetia</taxon>
        <taxon>Spirochaetales</taxon>
        <taxon>Candidatus Aphodenecus</taxon>
    </lineage>
</organism>
<protein>
    <submittedName>
        <fullName evidence="2">Uncharacterized protein</fullName>
    </submittedName>
</protein>
<reference evidence="2" key="1">
    <citation type="submission" date="2020-10" db="EMBL/GenBank/DDBJ databases">
        <authorList>
            <person name="Gilroy R."/>
        </authorList>
    </citation>
    <scope>NUCLEOTIDE SEQUENCE</scope>
    <source>
        <strain evidence="2">11167</strain>
    </source>
</reference>
<dbReference type="AlphaFoldDB" id="A0A9D9E6G9"/>
<name>A0A9D9E6G9_9SPIR</name>
<evidence type="ECO:0000256" key="1">
    <source>
        <dbReference type="SAM" id="SignalP"/>
    </source>
</evidence>
<keyword evidence="1" id="KW-0732">Signal</keyword>
<sequence length="378" mass="42943">MRRVLVFAIILVCALSSLSATYEFGTTGLSFTWAPIDPLFKESRAYQYNNNVAFRYLMAPSDTKYLATDILVADKTANEGQGGYKRLSFKDPNTGNNAYWNLKAAINAGLFRFSWHNYLQLELYLHGGLNTIFGAYGGVDVLGFDGFYGAGASLSVFDIVTLRFGFHHFSGHWGDETLNDFYSKAETANYKYSGLTEYTRNNSWLFDISIQPVSWFRVFAEVELPQHVGWIRPAAHVPADTVKNTSEESPDADKPLSDYIYRQEGLVNSNDEYPSSYKAWRIGVGAEVEIPIPTVGLAYLALDMQFHQDGKINLETLQYEEDRPWDFEYTIALGMSLQEDERMPEVTIEVAWHDGRFPLLNFFFQESRYFSAGILLTL</sequence>
<feature type="signal peptide" evidence="1">
    <location>
        <begin position="1"/>
        <end position="19"/>
    </location>
</feature>
<reference evidence="2" key="2">
    <citation type="journal article" date="2021" name="PeerJ">
        <title>Extensive microbial diversity within the chicken gut microbiome revealed by metagenomics and culture.</title>
        <authorList>
            <person name="Gilroy R."/>
            <person name="Ravi A."/>
            <person name="Getino M."/>
            <person name="Pursley I."/>
            <person name="Horton D.L."/>
            <person name="Alikhan N.F."/>
            <person name="Baker D."/>
            <person name="Gharbi K."/>
            <person name="Hall N."/>
            <person name="Watson M."/>
            <person name="Adriaenssens E.M."/>
            <person name="Foster-Nyarko E."/>
            <person name="Jarju S."/>
            <person name="Secka A."/>
            <person name="Antonio M."/>
            <person name="Oren A."/>
            <person name="Chaudhuri R.R."/>
            <person name="La Ragione R."/>
            <person name="Hildebrand F."/>
            <person name="Pallen M.J."/>
        </authorList>
    </citation>
    <scope>NUCLEOTIDE SEQUENCE</scope>
    <source>
        <strain evidence="2">11167</strain>
    </source>
</reference>
<dbReference type="Proteomes" id="UP000823633">
    <property type="component" value="Unassembled WGS sequence"/>
</dbReference>
<accession>A0A9D9E6G9</accession>
<comment type="caution">
    <text evidence="2">The sequence shown here is derived from an EMBL/GenBank/DDBJ whole genome shotgun (WGS) entry which is preliminary data.</text>
</comment>
<gene>
    <name evidence="2" type="ORF">IAC42_00525</name>
</gene>
<feature type="chain" id="PRO_5039578663" evidence="1">
    <location>
        <begin position="20"/>
        <end position="378"/>
    </location>
</feature>
<evidence type="ECO:0000313" key="3">
    <source>
        <dbReference type="Proteomes" id="UP000823633"/>
    </source>
</evidence>
<dbReference type="EMBL" id="JADIMU010000004">
    <property type="protein sequence ID" value="MBO8442234.1"/>
    <property type="molecule type" value="Genomic_DNA"/>
</dbReference>
<evidence type="ECO:0000313" key="2">
    <source>
        <dbReference type="EMBL" id="MBO8442234.1"/>
    </source>
</evidence>